<feature type="transmembrane region" description="Helical" evidence="9">
    <location>
        <begin position="252"/>
        <end position="275"/>
    </location>
</feature>
<dbReference type="PANTHER" id="PTHR30425">
    <property type="entry name" value="PHOSPHATE TRANSPORT SYSTEM PERMEASE PROTEIN PST"/>
    <property type="match status" value="1"/>
</dbReference>
<dbReference type="NCBIfam" id="TIGR02138">
    <property type="entry name" value="phosphate_pstC"/>
    <property type="match status" value="1"/>
</dbReference>
<feature type="transmembrane region" description="Helical" evidence="9">
    <location>
        <begin position="196"/>
        <end position="214"/>
    </location>
</feature>
<keyword evidence="7 9" id="KW-1133">Transmembrane helix</keyword>
<comment type="caution">
    <text evidence="12">The sequence shown here is derived from an EMBL/GenBank/DDBJ whole genome shotgun (WGS) entry which is preliminary data.</text>
</comment>
<dbReference type="Proteomes" id="UP000257451">
    <property type="component" value="Unassembled WGS sequence"/>
</dbReference>
<keyword evidence="8 9" id="KW-0472">Membrane</keyword>
<feature type="transmembrane region" description="Helical" evidence="9">
    <location>
        <begin position="44"/>
        <end position="66"/>
    </location>
</feature>
<dbReference type="PROSITE" id="PS50928">
    <property type="entry name" value="ABC_TM1"/>
    <property type="match status" value="1"/>
</dbReference>
<dbReference type="InterPro" id="IPR051124">
    <property type="entry name" value="Phosphate_Transport_Permease"/>
</dbReference>
<evidence type="ECO:0000259" key="11">
    <source>
        <dbReference type="PROSITE" id="PS50928"/>
    </source>
</evidence>
<evidence type="ECO:0000256" key="3">
    <source>
        <dbReference type="ARBA" id="ARBA00022448"/>
    </source>
</evidence>
<keyword evidence="3 9" id="KW-0813">Transport</keyword>
<dbReference type="EMBL" id="PEDF01000075">
    <property type="protein sequence ID" value="RFZ41814.1"/>
    <property type="molecule type" value="Genomic_DNA"/>
</dbReference>
<evidence type="ECO:0000256" key="5">
    <source>
        <dbReference type="ARBA" id="ARBA00022592"/>
    </source>
</evidence>
<evidence type="ECO:0000256" key="1">
    <source>
        <dbReference type="ARBA" id="ARBA00004651"/>
    </source>
</evidence>
<dbReference type="CDD" id="cd06261">
    <property type="entry name" value="TM_PBP2"/>
    <property type="match status" value="1"/>
</dbReference>
<dbReference type="GO" id="GO:0006817">
    <property type="term" value="P:phosphate ion transport"/>
    <property type="evidence" value="ECO:0007669"/>
    <property type="project" value="UniProtKB-KW"/>
</dbReference>
<evidence type="ECO:0000256" key="7">
    <source>
        <dbReference type="ARBA" id="ARBA00022989"/>
    </source>
</evidence>
<evidence type="ECO:0000313" key="13">
    <source>
        <dbReference type="Proteomes" id="UP000257451"/>
    </source>
</evidence>
<evidence type="ECO:0000256" key="6">
    <source>
        <dbReference type="ARBA" id="ARBA00022692"/>
    </source>
</evidence>
<evidence type="ECO:0000256" key="9">
    <source>
        <dbReference type="RuleBase" id="RU363032"/>
    </source>
</evidence>
<dbReference type="Gene3D" id="1.10.3720.10">
    <property type="entry name" value="MetI-like"/>
    <property type="match status" value="1"/>
</dbReference>
<evidence type="ECO:0000256" key="10">
    <source>
        <dbReference type="RuleBase" id="RU363054"/>
    </source>
</evidence>
<dbReference type="SUPFAM" id="SSF161098">
    <property type="entry name" value="MetI-like"/>
    <property type="match status" value="1"/>
</dbReference>
<dbReference type="GO" id="GO:0005886">
    <property type="term" value="C:plasma membrane"/>
    <property type="evidence" value="ECO:0007669"/>
    <property type="project" value="UniProtKB-SubCell"/>
</dbReference>
<dbReference type="Pfam" id="PF00528">
    <property type="entry name" value="BPD_transp_1"/>
    <property type="match status" value="1"/>
</dbReference>
<organism evidence="12 13">
    <name type="scientific">Mycobacterium marinum</name>
    <dbReference type="NCBI Taxonomy" id="1781"/>
    <lineage>
        <taxon>Bacteria</taxon>
        <taxon>Bacillati</taxon>
        <taxon>Actinomycetota</taxon>
        <taxon>Actinomycetes</taxon>
        <taxon>Mycobacteriales</taxon>
        <taxon>Mycobacteriaceae</taxon>
        <taxon>Mycobacterium</taxon>
        <taxon>Mycobacterium ulcerans group</taxon>
    </lineage>
</organism>
<feature type="transmembrane region" description="Helical" evidence="9">
    <location>
        <begin position="312"/>
        <end position="335"/>
    </location>
</feature>
<evidence type="ECO:0000256" key="4">
    <source>
        <dbReference type="ARBA" id="ARBA00022475"/>
    </source>
</evidence>
<keyword evidence="6 9" id="KW-0812">Transmembrane</keyword>
<feature type="domain" description="ABC transmembrane type-1" evidence="11">
    <location>
        <begin position="102"/>
        <end position="331"/>
    </location>
</feature>
<comment type="subcellular location">
    <subcellularLocation>
        <location evidence="1 9">Cell membrane</location>
        <topology evidence="1 9">Multi-pass membrane protein</topology>
    </subcellularLocation>
</comment>
<keyword evidence="5 10" id="KW-0592">Phosphate transport</keyword>
<feature type="transmembrane region" description="Helical" evidence="9">
    <location>
        <begin position="104"/>
        <end position="127"/>
    </location>
</feature>
<sequence length="343" mass="36132">MIAPDPADVGAGKVIAAPLPESPVISINPWGNGKPGLADRIFRWLAQGAGVLVVALIIAIGVFLAWRAIPALARNKENFLTYGGNWVTSDTSAMHFGILDLLEVTVFISLFALMLAMPVALGVAIFLTQYAPRRVAGPLAYLVDLLAAVPSIVYGVWGLYVLAPQLQPAAAWLNRTLGWCFLFASGDGPVDEGGTVFTGGIVLAVMILPMITAVTREVFAQTPQDQIEAALALGATRWEAVKTTVLPFGRSGYVSGAILGLGRALGETVALLIILRGTEQAFGWSLFDGGSTFATKIAGAASDLDDQYQAGAYLAAGLMLFLLTLVVNAIARTALIGTRRVHR</sequence>
<dbReference type="InterPro" id="IPR011864">
    <property type="entry name" value="Phosphate_PstC"/>
</dbReference>
<protein>
    <recommendedName>
        <fullName evidence="10">Phosphate transport system permease protein</fullName>
    </recommendedName>
</protein>
<dbReference type="RefSeq" id="WP_020726663.1">
    <property type="nucleotide sequence ID" value="NZ_BQLC01000260.1"/>
</dbReference>
<name>A0A3E2MWN5_MYCMR</name>
<feature type="transmembrane region" description="Helical" evidence="9">
    <location>
        <begin position="139"/>
        <end position="163"/>
    </location>
</feature>
<evidence type="ECO:0000256" key="2">
    <source>
        <dbReference type="ARBA" id="ARBA00007069"/>
    </source>
</evidence>
<evidence type="ECO:0000256" key="8">
    <source>
        <dbReference type="ARBA" id="ARBA00023136"/>
    </source>
</evidence>
<evidence type="ECO:0000313" key="12">
    <source>
        <dbReference type="EMBL" id="RFZ41814.1"/>
    </source>
</evidence>
<dbReference type="PANTHER" id="PTHR30425:SF1">
    <property type="entry name" value="PHOSPHATE TRANSPORT SYSTEM PERMEASE PROTEIN PSTC"/>
    <property type="match status" value="1"/>
</dbReference>
<dbReference type="AlphaFoldDB" id="A0A3E2MWN5"/>
<comment type="similarity">
    <text evidence="2 10">Belongs to the binding-protein-dependent transport system permease family. CysTW subfamily.</text>
</comment>
<gene>
    <name evidence="12" type="primary">pstC_1</name>
    <name evidence="12" type="ORF">DAVIS_02468</name>
</gene>
<dbReference type="InterPro" id="IPR000515">
    <property type="entry name" value="MetI-like"/>
</dbReference>
<reference evidence="12 13" key="1">
    <citation type="journal article" date="2018" name="Sci. Rep.">
        <title>Extensive genomic diversity among Mycobacterium marinum strains revealed by whole genome sequencing.</title>
        <authorList>
            <person name="Das S."/>
            <person name="Pettersson B.M."/>
            <person name="Behra P.R."/>
            <person name="Mallick A."/>
            <person name="Cheramie M."/>
            <person name="Ramesh M."/>
            <person name="Shirreff L."/>
            <person name="DuCote T."/>
            <person name="Dasgupta S."/>
            <person name="Ennis D.G."/>
            <person name="Kirsebom L.A."/>
        </authorList>
    </citation>
    <scope>NUCLEOTIDE SEQUENCE [LARGE SCALE GENOMIC DNA]</scope>
    <source>
        <strain evidence="12 13">Davis1</strain>
    </source>
</reference>
<comment type="function">
    <text evidence="10">Part of the binding-protein-dependent transport system for phosphate; probably responsible for the translocation of the substrate across the membrane.</text>
</comment>
<dbReference type="InterPro" id="IPR035906">
    <property type="entry name" value="MetI-like_sf"/>
</dbReference>
<keyword evidence="4 10" id="KW-1003">Cell membrane</keyword>
<accession>A0A3E2MWN5</accession>
<proteinExistence type="inferred from homology"/>
<dbReference type="GO" id="GO:0005315">
    <property type="term" value="F:phosphate transmembrane transporter activity"/>
    <property type="evidence" value="ECO:0007669"/>
    <property type="project" value="InterPro"/>
</dbReference>